<organism evidence="1 2">
    <name type="scientific">Dysosmobacter acutus</name>
    <dbReference type="NCBI Taxonomy" id="2841504"/>
    <lineage>
        <taxon>Bacteria</taxon>
        <taxon>Bacillati</taxon>
        <taxon>Bacillota</taxon>
        <taxon>Clostridia</taxon>
        <taxon>Eubacteriales</taxon>
        <taxon>Oscillospiraceae</taxon>
        <taxon>Dysosmobacter</taxon>
    </lineage>
</organism>
<evidence type="ECO:0000313" key="2">
    <source>
        <dbReference type="Proteomes" id="UP000787672"/>
    </source>
</evidence>
<proteinExistence type="predicted"/>
<gene>
    <name evidence="1" type="ORF">KQI82_06975</name>
</gene>
<sequence length="47" mass="5434">MTIVHLYVNSRSPAKDLILQKNALCLRKLRRMRKSEDAPQAREIGGR</sequence>
<name>A0ABS6F8P3_9FIRM</name>
<comment type="caution">
    <text evidence="1">The sequence shown here is derived from an EMBL/GenBank/DDBJ whole genome shotgun (WGS) entry which is preliminary data.</text>
</comment>
<protein>
    <submittedName>
        <fullName evidence="1">Uncharacterized protein</fullName>
    </submittedName>
</protein>
<dbReference type="RefSeq" id="WP_216632129.1">
    <property type="nucleotide sequence ID" value="NZ_JAHLQN010000001.1"/>
</dbReference>
<reference evidence="1 2" key="1">
    <citation type="submission" date="2021-06" db="EMBL/GenBank/DDBJ databases">
        <authorList>
            <person name="Sun Q."/>
            <person name="Li D."/>
        </authorList>
    </citation>
    <scope>NUCLEOTIDE SEQUENCE [LARGE SCALE GENOMIC DNA]</scope>
    <source>
        <strain evidence="1 2">MSJ-2</strain>
    </source>
</reference>
<evidence type="ECO:0000313" key="1">
    <source>
        <dbReference type="EMBL" id="MBU5626657.1"/>
    </source>
</evidence>
<accession>A0ABS6F8P3</accession>
<keyword evidence="2" id="KW-1185">Reference proteome</keyword>
<dbReference type="Proteomes" id="UP000787672">
    <property type="component" value="Unassembled WGS sequence"/>
</dbReference>
<dbReference type="EMBL" id="JAHLQN010000001">
    <property type="protein sequence ID" value="MBU5626657.1"/>
    <property type="molecule type" value="Genomic_DNA"/>
</dbReference>